<dbReference type="PANTHER" id="PTHR12411">
    <property type="entry name" value="CYSTEINE PROTEASE FAMILY C1-RELATED"/>
    <property type="match status" value="1"/>
</dbReference>
<feature type="signal peptide" evidence="7">
    <location>
        <begin position="1"/>
        <end position="17"/>
    </location>
</feature>
<organism evidence="9">
    <name type="scientific">Ixodes scapularis</name>
    <name type="common">Black-legged tick</name>
    <name type="synonym">Deer tick</name>
    <dbReference type="NCBI Taxonomy" id="6945"/>
    <lineage>
        <taxon>Eukaryota</taxon>
        <taxon>Metazoa</taxon>
        <taxon>Ecdysozoa</taxon>
        <taxon>Arthropoda</taxon>
        <taxon>Chelicerata</taxon>
        <taxon>Arachnida</taxon>
        <taxon>Acari</taxon>
        <taxon>Parasitiformes</taxon>
        <taxon>Ixodida</taxon>
        <taxon>Ixodoidea</taxon>
        <taxon>Ixodidae</taxon>
        <taxon>Ixodinae</taxon>
        <taxon>Ixodes</taxon>
    </lineage>
</organism>
<name>A0A4D5S578_IXOSC</name>
<dbReference type="SMART" id="SM00645">
    <property type="entry name" value="Pept_C1"/>
    <property type="match status" value="1"/>
</dbReference>
<evidence type="ECO:0000256" key="3">
    <source>
        <dbReference type="ARBA" id="ARBA00022729"/>
    </source>
</evidence>
<dbReference type="OrthoDB" id="640249at2759"/>
<dbReference type="VEuPathDB" id="VectorBase:ISCI000078"/>
<keyword evidence="2" id="KW-0645">Protease</keyword>
<dbReference type="Pfam" id="PF08127">
    <property type="entry name" value="Propeptide_C1"/>
    <property type="match status" value="1"/>
</dbReference>
<reference evidence="9" key="1">
    <citation type="submission" date="2019-04" db="EMBL/GenBank/DDBJ databases">
        <title>An insight into the mialome of Ixodes scapularis.</title>
        <authorList>
            <person name="Ribeiro J.M."/>
            <person name="Mather T.N."/>
            <person name="Karim S."/>
        </authorList>
    </citation>
    <scope>NUCLEOTIDE SEQUENCE</scope>
</reference>
<dbReference type="VEuPathDB" id="VectorBase:ISCP_015350"/>
<dbReference type="InterPro" id="IPR038765">
    <property type="entry name" value="Papain-like_cys_pep_sf"/>
</dbReference>
<dbReference type="GO" id="GO:0006508">
    <property type="term" value="P:proteolysis"/>
    <property type="evidence" value="ECO:0007669"/>
    <property type="project" value="UniProtKB-KW"/>
</dbReference>
<accession>A0A4D5S578</accession>
<dbReference type="InterPro" id="IPR000668">
    <property type="entry name" value="Peptidase_C1A_C"/>
</dbReference>
<evidence type="ECO:0000256" key="6">
    <source>
        <dbReference type="ARBA" id="ARBA00023157"/>
    </source>
</evidence>
<dbReference type="GO" id="GO:0004197">
    <property type="term" value="F:cysteine-type endopeptidase activity"/>
    <property type="evidence" value="ECO:0007669"/>
    <property type="project" value="InterPro"/>
</dbReference>
<dbReference type="VEuPathDB" id="VectorBase:ISCW000078"/>
<dbReference type="AlphaFoldDB" id="A0A4D5S578"/>
<dbReference type="InterPro" id="IPR013128">
    <property type="entry name" value="Peptidase_C1A"/>
</dbReference>
<keyword evidence="6" id="KW-1015">Disulfide bond</keyword>
<dbReference type="SUPFAM" id="SSF54001">
    <property type="entry name" value="Cysteine proteinases"/>
    <property type="match status" value="1"/>
</dbReference>
<evidence type="ECO:0000256" key="7">
    <source>
        <dbReference type="SAM" id="SignalP"/>
    </source>
</evidence>
<feature type="domain" description="Peptidase C1A papain C-terminal" evidence="8">
    <location>
        <begin position="85"/>
        <end position="244"/>
    </location>
</feature>
<keyword evidence="4" id="KW-0378">Hydrolase</keyword>
<evidence type="ECO:0000259" key="8">
    <source>
        <dbReference type="SMART" id="SM00645"/>
    </source>
</evidence>
<dbReference type="EMBL" id="GHJT01010747">
    <property type="protein sequence ID" value="MOY44718.1"/>
    <property type="molecule type" value="Transcribed_RNA"/>
</dbReference>
<protein>
    <submittedName>
        <fullName evidence="9">Putative cathepsin b endopeptidase</fullName>
    </submittedName>
</protein>
<evidence type="ECO:0000256" key="2">
    <source>
        <dbReference type="ARBA" id="ARBA00022670"/>
    </source>
</evidence>
<dbReference type="InterPro" id="IPR000169">
    <property type="entry name" value="Pept_cys_AS"/>
</dbReference>
<proteinExistence type="inferred from homology"/>
<comment type="similarity">
    <text evidence="1">Belongs to the peptidase C1 family.</text>
</comment>
<keyword evidence="5" id="KW-0788">Thiol protease</keyword>
<sequence length="244" mass="27256">MLKSLLVVGLLGAVCFGREIHPKKWHPLSDQMINFINKINTTWKAGRNFDESISMSYIRGLLGVHPKSKEYRLPEFVHNEIPDDLPESFDAREKWSHCNSIHLIRDQSSCGSCWALGTAEAISDRVCIHSKGKIQVNISAEDLIECCHTCGAGCEGGYPAAAWKYWKKSGLVTGGLYGTNDGCKPYSLAPCEHLTRSPLPNCTRIVPTPKCVHICRKGYGKDYQEDKHFGRVSCVCNHVDYRGN</sequence>
<evidence type="ECO:0000256" key="5">
    <source>
        <dbReference type="ARBA" id="ARBA00022807"/>
    </source>
</evidence>
<evidence type="ECO:0000313" key="9">
    <source>
        <dbReference type="EMBL" id="MOY44718.1"/>
    </source>
</evidence>
<feature type="chain" id="PRO_5020041391" evidence="7">
    <location>
        <begin position="18"/>
        <end position="244"/>
    </location>
</feature>
<keyword evidence="3 7" id="KW-0732">Signal</keyword>
<dbReference type="Gene3D" id="3.90.70.10">
    <property type="entry name" value="Cysteine proteinases"/>
    <property type="match status" value="1"/>
</dbReference>
<dbReference type="Pfam" id="PF00112">
    <property type="entry name" value="Peptidase_C1"/>
    <property type="match status" value="1"/>
</dbReference>
<dbReference type="PROSITE" id="PS00139">
    <property type="entry name" value="THIOL_PROTEASE_CYS"/>
    <property type="match status" value="1"/>
</dbReference>
<evidence type="ECO:0000256" key="1">
    <source>
        <dbReference type="ARBA" id="ARBA00008455"/>
    </source>
</evidence>
<dbReference type="InterPro" id="IPR012599">
    <property type="entry name" value="Propeptide_C1A"/>
</dbReference>
<evidence type="ECO:0000256" key="4">
    <source>
        <dbReference type="ARBA" id="ARBA00022801"/>
    </source>
</evidence>